<dbReference type="InParanoid" id="A0A0C3DQL1"/>
<sequence length="336" mass="37980">LSYLASCEVILFEWPSAIHKAPINDFVQQVKDELIALPYPTTLIHIQFDQNRSISTLDLDSNFVPDAVLSFLMKVQPCLHKYQAILEVVFSQHWENVIQKVKDIIAEFLETLMVVIINITETKYQTPKPDSKAWQTFSASPFLNFDAFLSFNTDSVVSGSDVAPVGMAPNNLVIPSIMSRKHCWCSVESINYHIWVKKGLQDQECAISTWMQHPRIIMHVGKGMEDVNVLLNRGLAMIKGSLIEMCKAISPPLGSAEPLVNIASLEAASISFLLFWDNLIDSFKVAVDMTAHQQYIGWFRKSFRPGKHRLDHTYKPNDNGSPSRGTTSSHYTRPRI</sequence>
<dbReference type="Proteomes" id="UP000053989">
    <property type="component" value="Unassembled WGS sequence"/>
</dbReference>
<feature type="non-terminal residue" evidence="2">
    <location>
        <position position="1"/>
    </location>
</feature>
<protein>
    <submittedName>
        <fullName evidence="2">Uncharacterized protein</fullName>
    </submittedName>
</protein>
<accession>A0A0C3DQL1</accession>
<evidence type="ECO:0000313" key="2">
    <source>
        <dbReference type="EMBL" id="KIM58281.1"/>
    </source>
</evidence>
<organism evidence="2 3">
    <name type="scientific">Scleroderma citrinum Foug A</name>
    <dbReference type="NCBI Taxonomy" id="1036808"/>
    <lineage>
        <taxon>Eukaryota</taxon>
        <taxon>Fungi</taxon>
        <taxon>Dikarya</taxon>
        <taxon>Basidiomycota</taxon>
        <taxon>Agaricomycotina</taxon>
        <taxon>Agaricomycetes</taxon>
        <taxon>Agaricomycetidae</taxon>
        <taxon>Boletales</taxon>
        <taxon>Sclerodermatineae</taxon>
        <taxon>Sclerodermataceae</taxon>
        <taxon>Scleroderma</taxon>
    </lineage>
</organism>
<dbReference type="EMBL" id="KN822088">
    <property type="protein sequence ID" value="KIM58281.1"/>
    <property type="molecule type" value="Genomic_DNA"/>
</dbReference>
<feature type="region of interest" description="Disordered" evidence="1">
    <location>
        <begin position="309"/>
        <end position="336"/>
    </location>
</feature>
<reference evidence="3" key="2">
    <citation type="submission" date="2015-01" db="EMBL/GenBank/DDBJ databases">
        <title>Evolutionary Origins and Diversification of the Mycorrhizal Mutualists.</title>
        <authorList>
            <consortium name="DOE Joint Genome Institute"/>
            <consortium name="Mycorrhizal Genomics Consortium"/>
            <person name="Kohler A."/>
            <person name="Kuo A."/>
            <person name="Nagy L.G."/>
            <person name="Floudas D."/>
            <person name="Copeland A."/>
            <person name="Barry K.W."/>
            <person name="Cichocki N."/>
            <person name="Veneault-Fourrey C."/>
            <person name="LaButti K."/>
            <person name="Lindquist E.A."/>
            <person name="Lipzen A."/>
            <person name="Lundell T."/>
            <person name="Morin E."/>
            <person name="Murat C."/>
            <person name="Riley R."/>
            <person name="Ohm R."/>
            <person name="Sun H."/>
            <person name="Tunlid A."/>
            <person name="Henrissat B."/>
            <person name="Grigoriev I.V."/>
            <person name="Hibbett D.S."/>
            <person name="Martin F."/>
        </authorList>
    </citation>
    <scope>NUCLEOTIDE SEQUENCE [LARGE SCALE GENOMIC DNA]</scope>
    <source>
        <strain evidence="3">Foug A</strain>
    </source>
</reference>
<dbReference type="AlphaFoldDB" id="A0A0C3DQL1"/>
<reference evidence="2 3" key="1">
    <citation type="submission" date="2014-04" db="EMBL/GenBank/DDBJ databases">
        <authorList>
            <consortium name="DOE Joint Genome Institute"/>
            <person name="Kuo A."/>
            <person name="Kohler A."/>
            <person name="Nagy L.G."/>
            <person name="Floudas D."/>
            <person name="Copeland A."/>
            <person name="Barry K.W."/>
            <person name="Cichocki N."/>
            <person name="Veneault-Fourrey C."/>
            <person name="LaButti K."/>
            <person name="Lindquist E.A."/>
            <person name="Lipzen A."/>
            <person name="Lundell T."/>
            <person name="Morin E."/>
            <person name="Murat C."/>
            <person name="Sun H."/>
            <person name="Tunlid A."/>
            <person name="Henrissat B."/>
            <person name="Grigoriev I.V."/>
            <person name="Hibbett D.S."/>
            <person name="Martin F."/>
            <person name="Nordberg H.P."/>
            <person name="Cantor M.N."/>
            <person name="Hua S.X."/>
        </authorList>
    </citation>
    <scope>NUCLEOTIDE SEQUENCE [LARGE SCALE GENOMIC DNA]</scope>
    <source>
        <strain evidence="2 3">Foug A</strain>
    </source>
</reference>
<evidence type="ECO:0000313" key="3">
    <source>
        <dbReference type="Proteomes" id="UP000053989"/>
    </source>
</evidence>
<dbReference type="HOGENOM" id="CLU_047153_0_0_1"/>
<proteinExistence type="predicted"/>
<feature type="compositionally biased region" description="Polar residues" evidence="1">
    <location>
        <begin position="316"/>
        <end position="336"/>
    </location>
</feature>
<keyword evidence="3" id="KW-1185">Reference proteome</keyword>
<gene>
    <name evidence="2" type="ORF">SCLCIDRAFT_128541</name>
</gene>
<name>A0A0C3DQL1_9AGAM</name>
<dbReference type="OrthoDB" id="2618643at2759"/>
<evidence type="ECO:0000256" key="1">
    <source>
        <dbReference type="SAM" id="MobiDB-lite"/>
    </source>
</evidence>